<name>A0ABV5AI96_9BACL</name>
<dbReference type="Proteomes" id="UP001579974">
    <property type="component" value="Unassembled WGS sequence"/>
</dbReference>
<dbReference type="Gene3D" id="3.40.50.720">
    <property type="entry name" value="NAD(P)-binding Rossmann-like Domain"/>
    <property type="match status" value="1"/>
</dbReference>
<comment type="caution">
    <text evidence="3">The sequence shown here is derived from an EMBL/GenBank/DDBJ whole genome shotgun (WGS) entry which is preliminary data.</text>
</comment>
<dbReference type="Gene3D" id="1.10.1040.10">
    <property type="entry name" value="N-(1-d-carboxylethyl)-l-norvaline Dehydrogenase, domain 2"/>
    <property type="match status" value="1"/>
</dbReference>
<gene>
    <name evidence="3" type="ORF">KKP3000_000736</name>
</gene>
<feature type="domain" description="Pyrroline-5-carboxylate reductase catalytic N-terminal" evidence="1">
    <location>
        <begin position="3"/>
        <end position="82"/>
    </location>
</feature>
<dbReference type="InterPro" id="IPR028939">
    <property type="entry name" value="P5C_Rdtase_cat_N"/>
</dbReference>
<keyword evidence="4" id="KW-1185">Reference proteome</keyword>
<dbReference type="Pfam" id="PF09130">
    <property type="entry name" value="DUF1932"/>
    <property type="match status" value="1"/>
</dbReference>
<evidence type="ECO:0000259" key="1">
    <source>
        <dbReference type="Pfam" id="PF03807"/>
    </source>
</evidence>
<reference evidence="3 4" key="1">
    <citation type="journal article" date="2024" name="Int. J. Mol. Sci.">
        <title>Exploration of Alicyclobacillus spp. Genome in Search of Antibiotic Resistance.</title>
        <authorList>
            <person name="Bucka-Kolendo J."/>
            <person name="Kiousi D.E."/>
            <person name="Dekowska A."/>
            <person name="Mikolajczuk-Szczyrba A."/>
            <person name="Karadedos D.M."/>
            <person name="Michael P."/>
            <person name="Galanis A."/>
            <person name="Sokolowska B."/>
        </authorList>
    </citation>
    <scope>NUCLEOTIDE SEQUENCE [LARGE SCALE GENOMIC DNA]</scope>
    <source>
        <strain evidence="3 4">KKP 3000</strain>
    </source>
</reference>
<dbReference type="InterPro" id="IPR036291">
    <property type="entry name" value="NAD(P)-bd_dom_sf"/>
</dbReference>
<dbReference type="SUPFAM" id="SSF51735">
    <property type="entry name" value="NAD(P)-binding Rossmann-fold domains"/>
    <property type="match status" value="1"/>
</dbReference>
<feature type="domain" description="Phosphogluconate dehydrogenase NAD-binding putative C-terminal" evidence="2">
    <location>
        <begin position="188"/>
        <end position="258"/>
    </location>
</feature>
<dbReference type="InterPro" id="IPR013328">
    <property type="entry name" value="6PGD_dom2"/>
</dbReference>
<protein>
    <submittedName>
        <fullName evidence="3">DUF1932 domain-containing protein</fullName>
    </submittedName>
</protein>
<dbReference type="EMBL" id="JBDXSU010000015">
    <property type="protein sequence ID" value="MFB5191946.1"/>
    <property type="molecule type" value="Genomic_DNA"/>
</dbReference>
<evidence type="ECO:0000259" key="2">
    <source>
        <dbReference type="Pfam" id="PF09130"/>
    </source>
</evidence>
<evidence type="ECO:0000313" key="3">
    <source>
        <dbReference type="EMBL" id="MFB5191946.1"/>
    </source>
</evidence>
<dbReference type="Pfam" id="PF03807">
    <property type="entry name" value="F420_oxidored"/>
    <property type="match status" value="1"/>
</dbReference>
<dbReference type="InterPro" id="IPR008927">
    <property type="entry name" value="6-PGluconate_DH-like_C_sf"/>
</dbReference>
<accession>A0ABV5AI96</accession>
<proteinExistence type="predicted"/>
<sequence length="287" mass="30454">MNVGFIGFGEAAFAIASGLREAGVEQMIAYDAFRNEQVVARAEQIGVNLQDDIQSIGERATIIFSLVTPSSARQVAEEVAPFIQQGAVYADLNSCSPQAKRGIAEVFSDTGALFTCVAVMSAVPPLRHKVPMLADGPGASHLKGQMEAYGMQIEAVDGPIGSAAAIKMCRSVIVKGMEALFLEALLAADSAGVVEQVLASADASFGHMTLSELANYLIVRNLQHGQRRAHELVEAADTVAEFGYEPLVTRGAAQRLAWSASRQPTGGSEQRVTSFQEVLEILKQGQS</sequence>
<dbReference type="RefSeq" id="WP_275475058.1">
    <property type="nucleotide sequence ID" value="NZ_CP162940.1"/>
</dbReference>
<dbReference type="SUPFAM" id="SSF48179">
    <property type="entry name" value="6-phosphogluconate dehydrogenase C-terminal domain-like"/>
    <property type="match status" value="1"/>
</dbReference>
<organism evidence="3 4">
    <name type="scientific">Alicyclobacillus fastidiosus</name>
    <dbReference type="NCBI Taxonomy" id="392011"/>
    <lineage>
        <taxon>Bacteria</taxon>
        <taxon>Bacillati</taxon>
        <taxon>Bacillota</taxon>
        <taxon>Bacilli</taxon>
        <taxon>Bacillales</taxon>
        <taxon>Alicyclobacillaceae</taxon>
        <taxon>Alicyclobacillus</taxon>
    </lineage>
</organism>
<evidence type="ECO:0000313" key="4">
    <source>
        <dbReference type="Proteomes" id="UP001579974"/>
    </source>
</evidence>
<dbReference type="InterPro" id="IPR015814">
    <property type="entry name" value="Pgluconate_DH_NAD-bd_C"/>
</dbReference>